<dbReference type="GO" id="GO:0008270">
    <property type="term" value="F:zinc ion binding"/>
    <property type="evidence" value="ECO:0007669"/>
    <property type="project" value="InterPro"/>
</dbReference>
<reference evidence="8" key="1">
    <citation type="journal article" date="2020" name="Stud. Mycol.">
        <title>101 Dothideomycetes genomes: a test case for predicting lifestyles and emergence of pathogens.</title>
        <authorList>
            <person name="Haridas S."/>
            <person name="Albert R."/>
            <person name="Binder M."/>
            <person name="Bloem J."/>
            <person name="Labutti K."/>
            <person name="Salamov A."/>
            <person name="Andreopoulos B."/>
            <person name="Baker S."/>
            <person name="Barry K."/>
            <person name="Bills G."/>
            <person name="Bluhm B."/>
            <person name="Cannon C."/>
            <person name="Castanera R."/>
            <person name="Culley D."/>
            <person name="Daum C."/>
            <person name="Ezra D."/>
            <person name="Gonzalez J."/>
            <person name="Henrissat B."/>
            <person name="Kuo A."/>
            <person name="Liang C."/>
            <person name="Lipzen A."/>
            <person name="Lutzoni F."/>
            <person name="Magnuson J."/>
            <person name="Mondo S."/>
            <person name="Nolan M."/>
            <person name="Ohm R."/>
            <person name="Pangilinan J."/>
            <person name="Park H.-J."/>
            <person name="Ramirez L."/>
            <person name="Alfaro M."/>
            <person name="Sun H."/>
            <person name="Tritt A."/>
            <person name="Yoshinaga Y."/>
            <person name="Zwiers L.-H."/>
            <person name="Turgeon B."/>
            <person name="Goodwin S."/>
            <person name="Spatafora J."/>
            <person name="Crous P."/>
            <person name="Grigoriev I."/>
        </authorList>
    </citation>
    <scope>NUCLEOTIDE SEQUENCE</scope>
    <source>
        <strain evidence="8">CBS 175.79</strain>
    </source>
</reference>
<dbReference type="InterPro" id="IPR050815">
    <property type="entry name" value="TF_fung"/>
</dbReference>
<dbReference type="GO" id="GO:0006351">
    <property type="term" value="P:DNA-templated transcription"/>
    <property type="evidence" value="ECO:0007669"/>
    <property type="project" value="InterPro"/>
</dbReference>
<dbReference type="SMART" id="SM00906">
    <property type="entry name" value="Fungal_trans"/>
    <property type="match status" value="1"/>
</dbReference>
<dbReference type="PROSITE" id="PS00463">
    <property type="entry name" value="ZN2_CY6_FUNGAL_1"/>
    <property type="match status" value="1"/>
</dbReference>
<evidence type="ECO:0000256" key="3">
    <source>
        <dbReference type="ARBA" id="ARBA00023015"/>
    </source>
</evidence>
<evidence type="ECO:0000256" key="4">
    <source>
        <dbReference type="ARBA" id="ARBA00023163"/>
    </source>
</evidence>
<dbReference type="GO" id="GO:0003677">
    <property type="term" value="F:DNA binding"/>
    <property type="evidence" value="ECO:0007669"/>
    <property type="project" value="InterPro"/>
</dbReference>
<dbReference type="AlphaFoldDB" id="A0A6A5XZU3"/>
<dbReference type="SUPFAM" id="SSF57701">
    <property type="entry name" value="Zn2/Cys6 DNA-binding domain"/>
    <property type="match status" value="1"/>
</dbReference>
<dbReference type="OrthoDB" id="4456959at2759"/>
<dbReference type="CDD" id="cd00067">
    <property type="entry name" value="GAL4"/>
    <property type="match status" value="1"/>
</dbReference>
<proteinExistence type="predicted"/>
<evidence type="ECO:0000256" key="1">
    <source>
        <dbReference type="ARBA" id="ARBA00004123"/>
    </source>
</evidence>
<evidence type="ECO:0000259" key="7">
    <source>
        <dbReference type="PROSITE" id="PS50048"/>
    </source>
</evidence>
<dbReference type="InterPro" id="IPR001138">
    <property type="entry name" value="Zn2Cys6_DnaBD"/>
</dbReference>
<evidence type="ECO:0000313" key="9">
    <source>
        <dbReference type="Proteomes" id="UP000799778"/>
    </source>
</evidence>
<organism evidence="8 9">
    <name type="scientific">Aaosphaeria arxii CBS 175.79</name>
    <dbReference type="NCBI Taxonomy" id="1450172"/>
    <lineage>
        <taxon>Eukaryota</taxon>
        <taxon>Fungi</taxon>
        <taxon>Dikarya</taxon>
        <taxon>Ascomycota</taxon>
        <taxon>Pezizomycotina</taxon>
        <taxon>Dothideomycetes</taxon>
        <taxon>Pleosporomycetidae</taxon>
        <taxon>Pleosporales</taxon>
        <taxon>Pleosporales incertae sedis</taxon>
        <taxon>Aaosphaeria</taxon>
    </lineage>
</organism>
<gene>
    <name evidence="8" type="ORF">BU24DRAFT_364085</name>
</gene>
<dbReference type="RefSeq" id="XP_033387147.1">
    <property type="nucleotide sequence ID" value="XM_033524231.1"/>
</dbReference>
<evidence type="ECO:0000256" key="6">
    <source>
        <dbReference type="SAM" id="MobiDB-lite"/>
    </source>
</evidence>
<dbReference type="InterPro" id="IPR007219">
    <property type="entry name" value="XnlR_reg_dom"/>
</dbReference>
<keyword evidence="4" id="KW-0804">Transcription</keyword>
<dbReference type="GO" id="GO:0005634">
    <property type="term" value="C:nucleus"/>
    <property type="evidence" value="ECO:0007669"/>
    <property type="project" value="UniProtKB-SubCell"/>
</dbReference>
<feature type="compositionally biased region" description="Polar residues" evidence="6">
    <location>
        <begin position="776"/>
        <end position="792"/>
    </location>
</feature>
<keyword evidence="3" id="KW-0805">Transcription regulation</keyword>
<dbReference type="Pfam" id="PF04082">
    <property type="entry name" value="Fungal_trans"/>
    <property type="match status" value="1"/>
</dbReference>
<feature type="region of interest" description="Disordered" evidence="6">
    <location>
        <begin position="776"/>
        <end position="798"/>
    </location>
</feature>
<dbReference type="GeneID" id="54281628"/>
<feature type="region of interest" description="Disordered" evidence="6">
    <location>
        <begin position="97"/>
        <end position="155"/>
    </location>
</feature>
<dbReference type="InterPro" id="IPR036864">
    <property type="entry name" value="Zn2-C6_fun-type_DNA-bd_sf"/>
</dbReference>
<evidence type="ECO:0000313" key="8">
    <source>
        <dbReference type="EMBL" id="KAF2018808.1"/>
    </source>
</evidence>
<name>A0A6A5XZU3_9PLEO</name>
<dbReference type="SMART" id="SM00066">
    <property type="entry name" value="GAL4"/>
    <property type="match status" value="1"/>
</dbReference>
<dbReference type="Pfam" id="PF00172">
    <property type="entry name" value="Zn_clus"/>
    <property type="match status" value="1"/>
</dbReference>
<dbReference type="CDD" id="cd12148">
    <property type="entry name" value="fungal_TF_MHR"/>
    <property type="match status" value="1"/>
</dbReference>
<keyword evidence="9" id="KW-1185">Reference proteome</keyword>
<dbReference type="GO" id="GO:0000981">
    <property type="term" value="F:DNA-binding transcription factor activity, RNA polymerase II-specific"/>
    <property type="evidence" value="ECO:0007669"/>
    <property type="project" value="InterPro"/>
</dbReference>
<dbReference type="PANTHER" id="PTHR47338">
    <property type="entry name" value="ZN(II)2CYS6 TRANSCRIPTION FACTOR (EUROFUNG)-RELATED"/>
    <property type="match status" value="1"/>
</dbReference>
<dbReference type="EMBL" id="ML978067">
    <property type="protein sequence ID" value="KAF2018808.1"/>
    <property type="molecule type" value="Genomic_DNA"/>
</dbReference>
<dbReference type="PANTHER" id="PTHR47338:SF23">
    <property type="entry name" value="ZN(II)2CYS6 TRANSCRIPTION FACTOR (EUROFUNG)"/>
    <property type="match status" value="1"/>
</dbReference>
<accession>A0A6A5XZU3</accession>
<evidence type="ECO:0000256" key="5">
    <source>
        <dbReference type="ARBA" id="ARBA00023242"/>
    </source>
</evidence>
<evidence type="ECO:0000256" key="2">
    <source>
        <dbReference type="ARBA" id="ARBA00022723"/>
    </source>
</evidence>
<keyword evidence="2" id="KW-0479">Metal-binding</keyword>
<dbReference type="Proteomes" id="UP000799778">
    <property type="component" value="Unassembled WGS sequence"/>
</dbReference>
<dbReference type="Gene3D" id="4.10.240.10">
    <property type="entry name" value="Zn(2)-C6 fungal-type DNA-binding domain"/>
    <property type="match status" value="1"/>
</dbReference>
<protein>
    <recommendedName>
        <fullName evidence="7">Zn(2)-C6 fungal-type domain-containing protein</fullName>
    </recommendedName>
</protein>
<feature type="compositionally biased region" description="Polar residues" evidence="6">
    <location>
        <begin position="102"/>
        <end position="147"/>
    </location>
</feature>
<keyword evidence="5" id="KW-0539">Nucleus</keyword>
<sequence length="837" mass="94556">MSSSWTNFSVRPHDDGPQIISEDVPACASCRRRKLRCSRETPMCSHCERLAISCVYEAKQKPGLKLGAVEALSRRVALLEQILLDEDGNIKPQYDDAKEVETQSQGPEVQYEGINTSGPTITSESITSPIYPQTPQDGPPQNRSADTAANPRKRKLDRPIQAVDLFDLRLIDIADYLPAQPLILRIVDYFCISFHHWIPYLHKARLRKAVIENTRNPEFDLVLHALVAATLRHLDHKDTFLDDDQVLYQTKISKFIVETFAIKEVSLGSLQALILIVFDYLNSGQQTKAWPLIGSLTRTVVYLQLTLEPSASQSRALMSPLRLIQSTTDWTELEERRRLFWVIFLLDRCCSVSTGWNTSLTSEDVHRRLPADGGYFTREEPVTTPYFGIWNKAAARIGRSLAHVPAQYNDDDPANDQVQGCSPGSVNSLIDSSKLGAFAYCIEATESLSQVTTFFLQQPINWRDKDHAINWLTRFKELDLRLVQWKLFLPPRWKDSDISPDVQTPNMDPNLTIAHITHNTSMIFLHHPIAYPTSGWNDIVALPKDCSAQTCEHAAIETANIVDKFLTYQPIFVNVHFAFCTFVAAKALLYQHQASSAPLRPEFEVLLRGLREMSARWRGRDVHNKENIDENVDQAGEFAMHLDYLYDRGHNNPPFRFDLYDHSCRKVDHPYSSPVAEWTPQRQPSITNSHLYNEIGNANGGATSVNNRRAPSINAIVYNAPHNTHSQTSTNFQQPQQQSSPNLTAPYIGSRPPTEFMPVNQAVYPSHFQNMPTTPSVPGNVSTPTMNQTTNGKGTGQDDSLLSLSDALMDSQFLDLDRVITFEDTNFYVPVDGFKWS</sequence>
<comment type="subcellular location">
    <subcellularLocation>
        <location evidence="1">Nucleus</location>
    </subcellularLocation>
</comment>
<dbReference type="PROSITE" id="PS50048">
    <property type="entry name" value="ZN2_CY6_FUNGAL_2"/>
    <property type="match status" value="1"/>
</dbReference>
<feature type="domain" description="Zn(2)-C6 fungal-type" evidence="7">
    <location>
        <begin position="26"/>
        <end position="56"/>
    </location>
</feature>